<gene>
    <name evidence="1" type="ORF">MLD38_021847</name>
</gene>
<reference evidence="2" key="1">
    <citation type="journal article" date="2023" name="Front. Plant Sci.">
        <title>Chromosomal-level genome assembly of Melastoma candidum provides insights into trichome evolution.</title>
        <authorList>
            <person name="Zhong Y."/>
            <person name="Wu W."/>
            <person name="Sun C."/>
            <person name="Zou P."/>
            <person name="Liu Y."/>
            <person name="Dai S."/>
            <person name="Zhou R."/>
        </authorList>
    </citation>
    <scope>NUCLEOTIDE SEQUENCE [LARGE SCALE GENOMIC DNA]</scope>
</reference>
<accession>A0ACB9QGQ9</accession>
<dbReference type="EMBL" id="CM042885">
    <property type="protein sequence ID" value="KAI4365908.1"/>
    <property type="molecule type" value="Genomic_DNA"/>
</dbReference>
<protein>
    <submittedName>
        <fullName evidence="1">Uncharacterized protein</fullName>
    </submittedName>
</protein>
<dbReference type="Proteomes" id="UP001057402">
    <property type="component" value="Chromosome 6"/>
</dbReference>
<name>A0ACB9QGQ9_9MYRT</name>
<keyword evidence="2" id="KW-1185">Reference proteome</keyword>
<evidence type="ECO:0000313" key="1">
    <source>
        <dbReference type="EMBL" id="KAI4365908.1"/>
    </source>
</evidence>
<organism evidence="1 2">
    <name type="scientific">Melastoma candidum</name>
    <dbReference type="NCBI Taxonomy" id="119954"/>
    <lineage>
        <taxon>Eukaryota</taxon>
        <taxon>Viridiplantae</taxon>
        <taxon>Streptophyta</taxon>
        <taxon>Embryophyta</taxon>
        <taxon>Tracheophyta</taxon>
        <taxon>Spermatophyta</taxon>
        <taxon>Magnoliopsida</taxon>
        <taxon>eudicotyledons</taxon>
        <taxon>Gunneridae</taxon>
        <taxon>Pentapetalae</taxon>
        <taxon>rosids</taxon>
        <taxon>malvids</taxon>
        <taxon>Myrtales</taxon>
        <taxon>Melastomataceae</taxon>
        <taxon>Melastomatoideae</taxon>
        <taxon>Melastomateae</taxon>
        <taxon>Melastoma</taxon>
    </lineage>
</organism>
<sequence length="66" mass="7825">MWQTKPRFKKEEVKIETNRVLVSGERQERENKFLYFERKFKGPENSDIGNTSGMLEDGILTVTFLK</sequence>
<comment type="caution">
    <text evidence="1">The sequence shown here is derived from an EMBL/GenBank/DDBJ whole genome shotgun (WGS) entry which is preliminary data.</text>
</comment>
<proteinExistence type="predicted"/>
<evidence type="ECO:0000313" key="2">
    <source>
        <dbReference type="Proteomes" id="UP001057402"/>
    </source>
</evidence>